<dbReference type="InterPro" id="IPR046848">
    <property type="entry name" value="E_motif"/>
</dbReference>
<dbReference type="Pfam" id="PF01535">
    <property type="entry name" value="PPR"/>
    <property type="match status" value="2"/>
</dbReference>
<evidence type="ECO:0000256" key="3">
    <source>
        <dbReference type="PROSITE-ProRule" id="PRU00708"/>
    </source>
</evidence>
<protein>
    <submittedName>
        <fullName evidence="4">Pentatricopeptide repeat-containing protein</fullName>
    </submittedName>
</protein>
<dbReference type="InterPro" id="IPR002885">
    <property type="entry name" value="PPR_rpt"/>
</dbReference>
<dbReference type="Gene3D" id="1.25.40.10">
    <property type="entry name" value="Tetratricopeptide repeat domain"/>
    <property type="match status" value="4"/>
</dbReference>
<feature type="repeat" description="PPR" evidence="3">
    <location>
        <begin position="165"/>
        <end position="195"/>
    </location>
</feature>
<dbReference type="InterPro" id="IPR011990">
    <property type="entry name" value="TPR-like_helical_dom_sf"/>
</dbReference>
<evidence type="ECO:0000313" key="4">
    <source>
        <dbReference type="EMBL" id="KAJ7961997.1"/>
    </source>
</evidence>
<comment type="similarity">
    <text evidence="1">Belongs to the PPR family. PCMP-H subfamily.</text>
</comment>
<gene>
    <name evidence="4" type="ORF">O6P43_017284</name>
</gene>
<sequence>MKNTILNLLKACSRLKEVESIYASMIKIGTNQDCFLMNQFISLCFTFSQINYATSAFVQMENPNVFVYNSMMRGFVRCFHPKQALQYYVFMLREEVTPTSYTFSSLLKACTSLMVLWFGKAVHGQIWKHGFESHVFVQTALIDLYSKLGDIGDSGIVFDDMPERDVFAWTIMISALVRIGDMISARRLFDQMSEKNTATWNTMIDGYARSGSLQSAELLFHEMPARDVISWTIMISCYSQNKKFREALAIFNDMTINGISPDPVTLSTVISACAHLGALDLGKELHLYVMLNGFDLDVYIGSALIDMYAKCGNLERSLVVFFKMQNKNLFCWNSVIEGLAAHGFAAEALRMFNRMEKHKIKPNAITFISILGACTHVGFVEEGRRTFQSMIDDYSIPPQVEHYGCMVDLLSKAGLLEDALEIIRSMECEPNSVIWGALLGGCKLHRNLDIADVAVSNLMVLEPNNSGYYNLLLNMYAEVNLWGEVAKIRTIMKDLGLEKICPGSSSIEMERKIHRFAATDKSHLSSSEIYLLLSKLDGQLKLAGYAHELETIL</sequence>
<dbReference type="Pfam" id="PF12854">
    <property type="entry name" value="PPR_1"/>
    <property type="match status" value="1"/>
</dbReference>
<dbReference type="FunFam" id="1.25.40.10:FF:000333">
    <property type="entry name" value="Pentatricopeptide repeat-containing protein"/>
    <property type="match status" value="1"/>
</dbReference>
<dbReference type="GO" id="GO:0003723">
    <property type="term" value="F:RNA binding"/>
    <property type="evidence" value="ECO:0007669"/>
    <property type="project" value="InterPro"/>
</dbReference>
<accession>A0AAD7LQ21</accession>
<feature type="repeat" description="PPR" evidence="3">
    <location>
        <begin position="64"/>
        <end position="98"/>
    </location>
</feature>
<dbReference type="EMBL" id="JARAOO010000007">
    <property type="protein sequence ID" value="KAJ7961997.1"/>
    <property type="molecule type" value="Genomic_DNA"/>
</dbReference>
<feature type="repeat" description="PPR" evidence="3">
    <location>
        <begin position="227"/>
        <end position="261"/>
    </location>
</feature>
<dbReference type="FunFam" id="1.25.40.10:FF:000934">
    <property type="entry name" value="Pentatricopeptide repeat-containing protein"/>
    <property type="match status" value="1"/>
</dbReference>
<dbReference type="GO" id="GO:0009451">
    <property type="term" value="P:RNA modification"/>
    <property type="evidence" value="ECO:0007669"/>
    <property type="project" value="InterPro"/>
</dbReference>
<reference evidence="4" key="1">
    <citation type="journal article" date="2023" name="Science">
        <title>Elucidation of the pathway for biosynthesis of saponin adjuvants from the soapbark tree.</title>
        <authorList>
            <person name="Reed J."/>
            <person name="Orme A."/>
            <person name="El-Demerdash A."/>
            <person name="Owen C."/>
            <person name="Martin L.B.B."/>
            <person name="Misra R.C."/>
            <person name="Kikuchi S."/>
            <person name="Rejzek M."/>
            <person name="Martin A.C."/>
            <person name="Harkess A."/>
            <person name="Leebens-Mack J."/>
            <person name="Louveau T."/>
            <person name="Stephenson M.J."/>
            <person name="Osbourn A."/>
        </authorList>
    </citation>
    <scope>NUCLEOTIDE SEQUENCE</scope>
    <source>
        <strain evidence="4">S10</strain>
    </source>
</reference>
<dbReference type="PANTHER" id="PTHR47926">
    <property type="entry name" value="PENTATRICOPEPTIDE REPEAT-CONTAINING PROTEIN"/>
    <property type="match status" value="1"/>
</dbReference>
<proteinExistence type="inferred from homology"/>
<keyword evidence="2" id="KW-0677">Repeat</keyword>
<feature type="repeat" description="PPR" evidence="3">
    <location>
        <begin position="196"/>
        <end position="226"/>
    </location>
</feature>
<dbReference type="Pfam" id="PF20431">
    <property type="entry name" value="E_motif"/>
    <property type="match status" value="1"/>
</dbReference>
<dbReference type="Pfam" id="PF13041">
    <property type="entry name" value="PPR_2"/>
    <property type="match status" value="3"/>
</dbReference>
<dbReference type="PANTHER" id="PTHR47926:SF376">
    <property type="entry name" value="TETRATRICOPEPTIDE-LIKE HELICAL DOMAIN SUPERFAMILY"/>
    <property type="match status" value="1"/>
</dbReference>
<dbReference type="AlphaFoldDB" id="A0AAD7LQ21"/>
<dbReference type="NCBIfam" id="TIGR00756">
    <property type="entry name" value="PPR"/>
    <property type="match status" value="6"/>
</dbReference>
<feature type="repeat" description="PPR" evidence="3">
    <location>
        <begin position="328"/>
        <end position="362"/>
    </location>
</feature>
<name>A0AAD7LQ21_QUISA</name>
<keyword evidence="5" id="KW-1185">Reference proteome</keyword>
<comment type="caution">
    <text evidence="4">The sequence shown here is derived from an EMBL/GenBank/DDBJ whole genome shotgun (WGS) entry which is preliminary data.</text>
</comment>
<dbReference type="InterPro" id="IPR046960">
    <property type="entry name" value="PPR_At4g14850-like_plant"/>
</dbReference>
<organism evidence="4 5">
    <name type="scientific">Quillaja saponaria</name>
    <name type="common">Soap bark tree</name>
    <dbReference type="NCBI Taxonomy" id="32244"/>
    <lineage>
        <taxon>Eukaryota</taxon>
        <taxon>Viridiplantae</taxon>
        <taxon>Streptophyta</taxon>
        <taxon>Embryophyta</taxon>
        <taxon>Tracheophyta</taxon>
        <taxon>Spermatophyta</taxon>
        <taxon>Magnoliopsida</taxon>
        <taxon>eudicotyledons</taxon>
        <taxon>Gunneridae</taxon>
        <taxon>Pentapetalae</taxon>
        <taxon>rosids</taxon>
        <taxon>fabids</taxon>
        <taxon>Fabales</taxon>
        <taxon>Quillajaceae</taxon>
        <taxon>Quillaja</taxon>
    </lineage>
</organism>
<evidence type="ECO:0000313" key="5">
    <source>
        <dbReference type="Proteomes" id="UP001163823"/>
    </source>
</evidence>
<dbReference type="Proteomes" id="UP001163823">
    <property type="component" value="Chromosome 7"/>
</dbReference>
<dbReference type="FunFam" id="1.25.40.10:FF:000184">
    <property type="entry name" value="Pentatricopeptide repeat-containing protein, chloroplastic"/>
    <property type="match status" value="1"/>
</dbReference>
<dbReference type="PROSITE" id="PS51375">
    <property type="entry name" value="PPR"/>
    <property type="match status" value="5"/>
</dbReference>
<evidence type="ECO:0000256" key="2">
    <source>
        <dbReference type="ARBA" id="ARBA00022737"/>
    </source>
</evidence>
<evidence type="ECO:0000256" key="1">
    <source>
        <dbReference type="ARBA" id="ARBA00006643"/>
    </source>
</evidence>
<dbReference type="KEGG" id="qsa:O6P43_017284"/>